<accession>A0A846TU20</accession>
<dbReference type="Pfam" id="PF00392">
    <property type="entry name" value="GntR"/>
    <property type="match status" value="1"/>
</dbReference>
<dbReference type="RefSeq" id="WP_119933319.1">
    <property type="nucleotide sequence ID" value="NZ_JAAVUN010000006.1"/>
</dbReference>
<comment type="caution">
    <text evidence="5">The sequence shown here is derived from an EMBL/GenBank/DDBJ whole genome shotgun (WGS) entry which is preliminary data.</text>
</comment>
<dbReference type="GO" id="GO:0003677">
    <property type="term" value="F:DNA binding"/>
    <property type="evidence" value="ECO:0007669"/>
    <property type="project" value="UniProtKB-KW"/>
</dbReference>
<keyword evidence="3" id="KW-0804">Transcription</keyword>
<keyword evidence="6" id="KW-1185">Reference proteome</keyword>
<evidence type="ECO:0000313" key="5">
    <source>
        <dbReference type="EMBL" id="NKE09282.1"/>
    </source>
</evidence>
<name>A0A846TU20_9MICC</name>
<feature type="domain" description="HTH gntR-type" evidence="4">
    <location>
        <begin position="10"/>
        <end position="78"/>
    </location>
</feature>
<evidence type="ECO:0000313" key="6">
    <source>
        <dbReference type="Proteomes" id="UP000521379"/>
    </source>
</evidence>
<keyword evidence="1" id="KW-0805">Transcription regulation</keyword>
<dbReference type="GO" id="GO:0003700">
    <property type="term" value="F:DNA-binding transcription factor activity"/>
    <property type="evidence" value="ECO:0007669"/>
    <property type="project" value="InterPro"/>
</dbReference>
<dbReference type="PANTHER" id="PTHR38445">
    <property type="entry name" value="HTH-TYPE TRANSCRIPTIONAL REPRESSOR YTRA"/>
    <property type="match status" value="1"/>
</dbReference>
<evidence type="ECO:0000256" key="3">
    <source>
        <dbReference type="ARBA" id="ARBA00023163"/>
    </source>
</evidence>
<reference evidence="5 6" key="1">
    <citation type="submission" date="2020-02" db="EMBL/GenBank/DDBJ databases">
        <authorList>
            <person name="Sun Q."/>
        </authorList>
    </citation>
    <scope>NUCLEOTIDE SEQUENCE [LARGE SCALE GENOMIC DNA]</scope>
    <source>
        <strain evidence="5 6">YIM 13062</strain>
    </source>
</reference>
<dbReference type="AlphaFoldDB" id="A0A846TU20"/>
<dbReference type="InterPro" id="IPR036388">
    <property type="entry name" value="WH-like_DNA-bd_sf"/>
</dbReference>
<dbReference type="EMBL" id="JAAVUN010000006">
    <property type="protein sequence ID" value="NKE09282.1"/>
    <property type="molecule type" value="Genomic_DNA"/>
</dbReference>
<dbReference type="InterPro" id="IPR036390">
    <property type="entry name" value="WH_DNA-bd_sf"/>
</dbReference>
<dbReference type="InterPro" id="IPR000524">
    <property type="entry name" value="Tscrpt_reg_HTH_GntR"/>
</dbReference>
<evidence type="ECO:0000256" key="2">
    <source>
        <dbReference type="ARBA" id="ARBA00023125"/>
    </source>
</evidence>
<protein>
    <submittedName>
        <fullName evidence="5">GntR family transcriptional regulator</fullName>
    </submittedName>
</protein>
<dbReference type="SMART" id="SM00345">
    <property type="entry name" value="HTH_GNTR"/>
    <property type="match status" value="1"/>
</dbReference>
<dbReference type="Gene3D" id="1.10.10.10">
    <property type="entry name" value="Winged helix-like DNA-binding domain superfamily/Winged helix DNA-binding domain"/>
    <property type="match status" value="1"/>
</dbReference>
<keyword evidence="2" id="KW-0238">DNA-binding</keyword>
<dbReference type="PANTHER" id="PTHR38445:SF9">
    <property type="entry name" value="HTH-TYPE TRANSCRIPTIONAL REPRESSOR YTRA"/>
    <property type="match status" value="1"/>
</dbReference>
<dbReference type="PROSITE" id="PS50949">
    <property type="entry name" value="HTH_GNTR"/>
    <property type="match status" value="1"/>
</dbReference>
<evidence type="ECO:0000259" key="4">
    <source>
        <dbReference type="PROSITE" id="PS50949"/>
    </source>
</evidence>
<dbReference type="CDD" id="cd07377">
    <property type="entry name" value="WHTH_GntR"/>
    <property type="match status" value="1"/>
</dbReference>
<proteinExistence type="predicted"/>
<sequence length="119" mass="12711">MFSIDESSPVPPFDQIKQQIISGRVTGELAAGHHLPPVRGLAQDLGVAPNTVARAYKELEAAAVIETRGRNGSFVTGTEESADKAATHAAEEFVVAMRGLKISDQRVRELIDKAITTVS</sequence>
<dbReference type="Proteomes" id="UP000521379">
    <property type="component" value="Unassembled WGS sequence"/>
</dbReference>
<dbReference type="SUPFAM" id="SSF46785">
    <property type="entry name" value="Winged helix' DNA-binding domain"/>
    <property type="match status" value="1"/>
</dbReference>
<gene>
    <name evidence="5" type="ORF">GTW58_04860</name>
</gene>
<evidence type="ECO:0000256" key="1">
    <source>
        <dbReference type="ARBA" id="ARBA00023015"/>
    </source>
</evidence>
<organism evidence="5 6">
    <name type="scientific">Kocuria subflava</name>
    <dbReference type="NCBI Taxonomy" id="1736139"/>
    <lineage>
        <taxon>Bacteria</taxon>
        <taxon>Bacillati</taxon>
        <taxon>Actinomycetota</taxon>
        <taxon>Actinomycetes</taxon>
        <taxon>Micrococcales</taxon>
        <taxon>Micrococcaceae</taxon>
        <taxon>Kocuria</taxon>
    </lineage>
</organism>